<gene>
    <name evidence="2" type="ORF">PENARI_c001G07170</name>
</gene>
<dbReference type="InterPro" id="IPR032466">
    <property type="entry name" value="Metal_Hydrolase"/>
</dbReference>
<dbReference type="RefSeq" id="XP_022494005.1">
    <property type="nucleotide sequence ID" value="XM_022626691.1"/>
</dbReference>
<dbReference type="PANTHER" id="PTHR35563">
    <property type="entry name" value="BARREL METAL-DEPENDENT HYDROLASE, PUTATIVE (AFU_ORTHOLOGUE AFUA_1G16240)-RELATED"/>
    <property type="match status" value="1"/>
</dbReference>
<name>A0A1F5LZL2_PENAI</name>
<dbReference type="SUPFAM" id="SSF51556">
    <property type="entry name" value="Metallo-dependent hydrolases"/>
    <property type="match status" value="1"/>
</dbReference>
<evidence type="ECO:0000313" key="3">
    <source>
        <dbReference type="Proteomes" id="UP000177622"/>
    </source>
</evidence>
<dbReference type="PANTHER" id="PTHR35563:SF2">
    <property type="entry name" value="BARREL METAL-DEPENDENT HYDROLASE, PUTATIVE (AFU_ORTHOLOGUE AFUA_1G16240)-RELATED"/>
    <property type="match status" value="1"/>
</dbReference>
<dbReference type="EMBL" id="LXJU01000001">
    <property type="protein sequence ID" value="OGE58583.1"/>
    <property type="molecule type" value="Genomic_DNA"/>
</dbReference>
<dbReference type="GO" id="GO:0016787">
    <property type="term" value="F:hydrolase activity"/>
    <property type="evidence" value="ECO:0007669"/>
    <property type="project" value="InterPro"/>
</dbReference>
<dbReference type="AlphaFoldDB" id="A0A1F5LZL2"/>
<keyword evidence="3" id="KW-1185">Reference proteome</keyword>
<proteinExistence type="predicted"/>
<accession>A0A1F5LZL2</accession>
<dbReference type="Proteomes" id="UP000177622">
    <property type="component" value="Unassembled WGS sequence"/>
</dbReference>
<sequence length="302" mass="33473">MSTINSLLPKGAWDTHIHVFDPEKFPYATPRSYTPKEAPVVDYPMEVTGCTGLVVVHASMQGSSPAALVDTLNRQSSMPGFKLRGLATIDVDSITDAELDALHAAGVRGARMHEMAWGHGEQKGGEQITKKVKALASRLARLGWVIGIFCPLPAWAAMADMIRGLDPRVKIVADHFGSTFPGDEKTEDFQTLLSLIKEKRLFVKISGFERLYHGHPAGINSLATAAKAIIEAGPDQIVFGTDWPHTQLGVTRKGKTDEQRLNEIEGFREVDDLAHIKKIREWIPDDEIWQKLFVTNPQRIFE</sequence>
<reference evidence="2 3" key="1">
    <citation type="journal article" date="2016" name="Sci. Rep.">
        <title>Penicillium arizonense, a new, genome sequenced fungal species, reveals a high chemical diversity in secreted metabolites.</title>
        <authorList>
            <person name="Grijseels S."/>
            <person name="Nielsen J.C."/>
            <person name="Randelovic M."/>
            <person name="Nielsen J."/>
            <person name="Nielsen K.F."/>
            <person name="Workman M."/>
            <person name="Frisvad J.C."/>
        </authorList>
    </citation>
    <scope>NUCLEOTIDE SEQUENCE [LARGE SCALE GENOMIC DNA]</scope>
    <source>
        <strain evidence="2 3">CBS 141311</strain>
    </source>
</reference>
<protein>
    <recommendedName>
        <fullName evidence="1">Amidohydrolase-related domain-containing protein</fullName>
    </recommendedName>
</protein>
<dbReference type="Pfam" id="PF04909">
    <property type="entry name" value="Amidohydro_2"/>
    <property type="match status" value="1"/>
</dbReference>
<evidence type="ECO:0000313" key="2">
    <source>
        <dbReference type="EMBL" id="OGE58583.1"/>
    </source>
</evidence>
<dbReference type="Gene3D" id="3.20.20.140">
    <property type="entry name" value="Metal-dependent hydrolases"/>
    <property type="match status" value="1"/>
</dbReference>
<evidence type="ECO:0000259" key="1">
    <source>
        <dbReference type="Pfam" id="PF04909"/>
    </source>
</evidence>
<comment type="caution">
    <text evidence="2">The sequence shown here is derived from an EMBL/GenBank/DDBJ whole genome shotgun (WGS) entry which is preliminary data.</text>
</comment>
<dbReference type="InterPro" id="IPR052358">
    <property type="entry name" value="Aro_Compnd_Degr_Hydrolases"/>
</dbReference>
<dbReference type="GeneID" id="34571425"/>
<dbReference type="OrthoDB" id="2135488at2759"/>
<organism evidence="2 3">
    <name type="scientific">Penicillium arizonense</name>
    <dbReference type="NCBI Taxonomy" id="1835702"/>
    <lineage>
        <taxon>Eukaryota</taxon>
        <taxon>Fungi</taxon>
        <taxon>Dikarya</taxon>
        <taxon>Ascomycota</taxon>
        <taxon>Pezizomycotina</taxon>
        <taxon>Eurotiomycetes</taxon>
        <taxon>Eurotiomycetidae</taxon>
        <taxon>Eurotiales</taxon>
        <taxon>Aspergillaceae</taxon>
        <taxon>Penicillium</taxon>
    </lineage>
</organism>
<dbReference type="InterPro" id="IPR006680">
    <property type="entry name" value="Amidohydro-rel"/>
</dbReference>
<feature type="domain" description="Amidohydrolase-related" evidence="1">
    <location>
        <begin position="13"/>
        <end position="301"/>
    </location>
</feature>